<proteinExistence type="predicted"/>
<dbReference type="Proteomes" id="UP000184330">
    <property type="component" value="Unassembled WGS sequence"/>
</dbReference>
<sequence>MTVACLAKTGIKPMRLDTQYHADPDISAFFRSHAYNAAVNASRENWSLCDSLSARNFATHLFMANWVAGFLGKSPADCKVSVFVNVKDGQCVQVKSSTGLLNLQNLIAIAKVIKSLPPAGIALSGILVVTFFPRSVATIRSFLKSQGLKVRVEHIDSTSLNTSSDDNPVVIIDCPTLYTNNATRGGSLGDVKRNKKALLLPRALRIVVGHQDIGLRASFSEMGEGIGPNQGGRFWQAFIKQHRDFGMMKDMKIGEELLEYEAALVPDRYWMASKRGVDATGIFKELRAKKEAKEAKAAAIASVVEVDEENDPDPLGHSNHDRNEIPTTYRLEDRLENMNLGPDGLPLPDSVLPRAANWREVEKEREATGYTYSNKPNEKYGKDKQKLDRIKKSSSWR</sequence>
<evidence type="ECO:0000256" key="1">
    <source>
        <dbReference type="SAM" id="MobiDB-lite"/>
    </source>
</evidence>
<dbReference type="Pfam" id="PF13087">
    <property type="entry name" value="AAA_12"/>
    <property type="match status" value="1"/>
</dbReference>
<dbReference type="STRING" id="576137.A0A1L7XHJ9"/>
<dbReference type="InterPro" id="IPR041679">
    <property type="entry name" value="DNA2/NAM7-like_C"/>
</dbReference>
<organism evidence="3 4">
    <name type="scientific">Phialocephala subalpina</name>
    <dbReference type="NCBI Taxonomy" id="576137"/>
    <lineage>
        <taxon>Eukaryota</taxon>
        <taxon>Fungi</taxon>
        <taxon>Dikarya</taxon>
        <taxon>Ascomycota</taxon>
        <taxon>Pezizomycotina</taxon>
        <taxon>Leotiomycetes</taxon>
        <taxon>Helotiales</taxon>
        <taxon>Mollisiaceae</taxon>
        <taxon>Phialocephala</taxon>
        <taxon>Phialocephala fortinii species complex</taxon>
    </lineage>
</organism>
<keyword evidence="4" id="KW-1185">Reference proteome</keyword>
<evidence type="ECO:0000313" key="3">
    <source>
        <dbReference type="EMBL" id="CZR64519.1"/>
    </source>
</evidence>
<reference evidence="3 4" key="1">
    <citation type="submission" date="2016-03" db="EMBL/GenBank/DDBJ databases">
        <authorList>
            <person name="Ploux O."/>
        </authorList>
    </citation>
    <scope>NUCLEOTIDE SEQUENCE [LARGE SCALE GENOMIC DNA]</scope>
    <source>
        <strain evidence="3 4">UAMH 11012</strain>
    </source>
</reference>
<feature type="domain" description="DNA2/NAM7 helicase-like C-terminal" evidence="2">
    <location>
        <begin position="10"/>
        <end position="199"/>
    </location>
</feature>
<feature type="compositionally biased region" description="Basic and acidic residues" evidence="1">
    <location>
        <begin position="376"/>
        <end position="391"/>
    </location>
</feature>
<dbReference type="EMBL" id="FJOG01000027">
    <property type="protein sequence ID" value="CZR64519.1"/>
    <property type="molecule type" value="Genomic_DNA"/>
</dbReference>
<dbReference type="InterPro" id="IPR027417">
    <property type="entry name" value="P-loop_NTPase"/>
</dbReference>
<dbReference type="Gene3D" id="3.40.50.300">
    <property type="entry name" value="P-loop containing nucleotide triphosphate hydrolases"/>
    <property type="match status" value="1"/>
</dbReference>
<feature type="region of interest" description="Disordered" evidence="1">
    <location>
        <begin position="362"/>
        <end position="397"/>
    </location>
</feature>
<name>A0A1L7XHJ9_9HELO</name>
<dbReference type="AlphaFoldDB" id="A0A1L7XHJ9"/>
<gene>
    <name evidence="3" type="ORF">PAC_14417</name>
</gene>
<evidence type="ECO:0000259" key="2">
    <source>
        <dbReference type="Pfam" id="PF13087"/>
    </source>
</evidence>
<evidence type="ECO:0000313" key="4">
    <source>
        <dbReference type="Proteomes" id="UP000184330"/>
    </source>
</evidence>
<accession>A0A1L7XHJ9</accession>
<protein>
    <recommendedName>
        <fullName evidence="2">DNA2/NAM7 helicase-like C-terminal domain-containing protein</fullName>
    </recommendedName>
</protein>
<dbReference type="OrthoDB" id="3561129at2759"/>